<dbReference type="OrthoDB" id="2289918at2759"/>
<evidence type="ECO:0000256" key="1">
    <source>
        <dbReference type="SAM" id="MobiDB-lite"/>
    </source>
</evidence>
<accession>A0A9W8MRT0</accession>
<proteinExistence type="predicted"/>
<feature type="region of interest" description="Disordered" evidence="1">
    <location>
        <begin position="165"/>
        <end position="189"/>
    </location>
</feature>
<feature type="region of interest" description="Disordered" evidence="1">
    <location>
        <begin position="38"/>
        <end position="98"/>
    </location>
</feature>
<dbReference type="EMBL" id="JANKHO010001482">
    <property type="protein sequence ID" value="KAJ3501142.1"/>
    <property type="molecule type" value="Genomic_DNA"/>
</dbReference>
<feature type="compositionally biased region" description="Low complexity" evidence="1">
    <location>
        <begin position="301"/>
        <end position="310"/>
    </location>
</feature>
<feature type="domain" description="ASX DEUBAD" evidence="2">
    <location>
        <begin position="88"/>
        <end position="165"/>
    </location>
</feature>
<dbReference type="Pfam" id="PF13919">
    <property type="entry name" value="ASXH"/>
    <property type="match status" value="1"/>
</dbReference>
<evidence type="ECO:0000313" key="3">
    <source>
        <dbReference type="EMBL" id="KAJ3501142.1"/>
    </source>
</evidence>
<comment type="caution">
    <text evidence="3">The sequence shown here is derived from an EMBL/GenBank/DDBJ whole genome shotgun (WGS) entry which is preliminary data.</text>
</comment>
<organism evidence="3 4">
    <name type="scientific">Agrocybe chaxingu</name>
    <dbReference type="NCBI Taxonomy" id="84603"/>
    <lineage>
        <taxon>Eukaryota</taxon>
        <taxon>Fungi</taxon>
        <taxon>Dikarya</taxon>
        <taxon>Basidiomycota</taxon>
        <taxon>Agaricomycotina</taxon>
        <taxon>Agaricomycetes</taxon>
        <taxon>Agaricomycetidae</taxon>
        <taxon>Agaricales</taxon>
        <taxon>Agaricineae</taxon>
        <taxon>Strophariaceae</taxon>
        <taxon>Agrocybe</taxon>
    </lineage>
</organism>
<evidence type="ECO:0000313" key="4">
    <source>
        <dbReference type="Proteomes" id="UP001148786"/>
    </source>
</evidence>
<protein>
    <recommendedName>
        <fullName evidence="2">ASX DEUBAD domain-containing protein</fullName>
    </recommendedName>
</protein>
<dbReference type="AlphaFoldDB" id="A0A9W8MRT0"/>
<sequence length="427" mass="46270">MLSEAARVELQALLPPTAFVGFKETLGADHPLLHPVDGEELLQRPPLPTSNGTKPEAEGTPQLMLRNDNIEPENPPASPNAMEIDPPLPPEPQPSNAQSVTLKTLSPTFFNDPHLLAALRTFQDHLYLGWFTEAHMERVRKFEEGIRDGKLAAPWKDEVWEREHGVPLPPREQEGAKEQAKAGQEENGAAANEVVDDGAANGLGANGTSVLAAAGSKGSFSIPCESTARAGGASEVKLSVLVKKGVIRVGDVIAYRRSFATSELVEKDCVVLSIDKKNFTLTVITIPGRMRNLPAELVMPSSLQSSGKPSSNKRPTSVKPPSQASSSQPTTGTTSLGTLTLTLTFLSPTQLETALLDTDAQVERSRRPNGNAWKCFSVWRWRVPGVPFGEEEQEGAGEAAYNPDDVRGGRENHGTLFYLRGSYYHER</sequence>
<feature type="region of interest" description="Disordered" evidence="1">
    <location>
        <begin position="300"/>
        <end position="334"/>
    </location>
</feature>
<dbReference type="Proteomes" id="UP001148786">
    <property type="component" value="Unassembled WGS sequence"/>
</dbReference>
<gene>
    <name evidence="3" type="ORF">NLJ89_g9474</name>
</gene>
<dbReference type="InterPro" id="IPR028020">
    <property type="entry name" value="ASX_DEUBAD_dom"/>
</dbReference>
<evidence type="ECO:0000259" key="2">
    <source>
        <dbReference type="Pfam" id="PF13919"/>
    </source>
</evidence>
<feature type="compositionally biased region" description="Basic and acidic residues" evidence="1">
    <location>
        <begin position="165"/>
        <end position="184"/>
    </location>
</feature>
<reference evidence="3" key="1">
    <citation type="submission" date="2022-07" db="EMBL/GenBank/DDBJ databases">
        <title>Genome Sequence of Agrocybe chaxingu.</title>
        <authorList>
            <person name="Buettner E."/>
        </authorList>
    </citation>
    <scope>NUCLEOTIDE SEQUENCE</scope>
    <source>
        <strain evidence="3">MP-N11</strain>
    </source>
</reference>
<feature type="compositionally biased region" description="Low complexity" evidence="1">
    <location>
        <begin position="320"/>
        <end position="334"/>
    </location>
</feature>
<name>A0A9W8MRT0_9AGAR</name>
<keyword evidence="4" id="KW-1185">Reference proteome</keyword>